<dbReference type="EnsemblPlants" id="OGLUM03G03780.1">
    <property type="protein sequence ID" value="OGLUM03G03780.1"/>
    <property type="gene ID" value="OGLUM03G03780"/>
</dbReference>
<evidence type="ECO:0000313" key="2">
    <source>
        <dbReference type="EnsemblPlants" id="OGLUM03G03780.1"/>
    </source>
</evidence>
<evidence type="ECO:0000256" key="1">
    <source>
        <dbReference type="SAM" id="MobiDB-lite"/>
    </source>
</evidence>
<accession>A0A0D9Z247</accession>
<keyword evidence="3" id="KW-1185">Reference proteome</keyword>
<feature type="compositionally biased region" description="Low complexity" evidence="1">
    <location>
        <begin position="163"/>
        <end position="176"/>
    </location>
</feature>
<dbReference type="HOGENOM" id="CLU_1139526_0_0_1"/>
<feature type="region of interest" description="Disordered" evidence="1">
    <location>
        <begin position="157"/>
        <end position="180"/>
    </location>
</feature>
<feature type="region of interest" description="Disordered" evidence="1">
    <location>
        <begin position="103"/>
        <end position="145"/>
    </location>
</feature>
<name>A0A0D9Z247_9ORYZ</name>
<dbReference type="Gramene" id="OGLUM03G03780.1">
    <property type="protein sequence ID" value="OGLUM03G03780.1"/>
    <property type="gene ID" value="OGLUM03G03780"/>
</dbReference>
<proteinExistence type="predicted"/>
<organism evidence="2">
    <name type="scientific">Oryza glumipatula</name>
    <dbReference type="NCBI Taxonomy" id="40148"/>
    <lineage>
        <taxon>Eukaryota</taxon>
        <taxon>Viridiplantae</taxon>
        <taxon>Streptophyta</taxon>
        <taxon>Embryophyta</taxon>
        <taxon>Tracheophyta</taxon>
        <taxon>Spermatophyta</taxon>
        <taxon>Magnoliopsida</taxon>
        <taxon>Liliopsida</taxon>
        <taxon>Poales</taxon>
        <taxon>Poaceae</taxon>
        <taxon>BOP clade</taxon>
        <taxon>Oryzoideae</taxon>
        <taxon>Oryzeae</taxon>
        <taxon>Oryzinae</taxon>
        <taxon>Oryza</taxon>
    </lineage>
</organism>
<evidence type="ECO:0000313" key="3">
    <source>
        <dbReference type="Proteomes" id="UP000026961"/>
    </source>
</evidence>
<sequence>MATFAGDAGCGRGRVADRSGEISRAADDDAIARRAVTADRCLHMDHGDMPDAGYCMCLTKPVVWGLVVIEMGETARVTCRANNRAGDNPNRHRSPPSLFCRRRHQSEQLDHSSESKDDGGGVDSREAAGPVMRGGGGMTLDSDCGDPTTRCISDGDGVEAARSGSSKATAAKQQQQVGGGARKKAEVRGVSNLVITFLVPEGSMELGEANFWSWRCRWSAEVVGAMSVGRMVAGEGGGSVVSEL</sequence>
<feature type="compositionally biased region" description="Basic and acidic residues" evidence="1">
    <location>
        <begin position="105"/>
        <end position="126"/>
    </location>
</feature>
<protein>
    <submittedName>
        <fullName evidence="2">Uncharacterized protein</fullName>
    </submittedName>
</protein>
<reference evidence="2" key="1">
    <citation type="submission" date="2015-04" db="UniProtKB">
        <authorList>
            <consortium name="EnsemblPlants"/>
        </authorList>
    </citation>
    <scope>IDENTIFICATION</scope>
</reference>
<dbReference type="AlphaFoldDB" id="A0A0D9Z247"/>
<dbReference type="Proteomes" id="UP000026961">
    <property type="component" value="Chromosome 3"/>
</dbReference>
<reference evidence="2" key="2">
    <citation type="submission" date="2018-05" db="EMBL/GenBank/DDBJ databases">
        <title>OgluRS3 (Oryza glumaepatula Reference Sequence Version 3).</title>
        <authorList>
            <person name="Zhang J."/>
            <person name="Kudrna D."/>
            <person name="Lee S."/>
            <person name="Talag J."/>
            <person name="Welchert J."/>
            <person name="Wing R.A."/>
        </authorList>
    </citation>
    <scope>NUCLEOTIDE SEQUENCE [LARGE SCALE GENOMIC DNA]</scope>
</reference>